<dbReference type="NCBIfam" id="NF010180">
    <property type="entry name" value="PRK13659.1"/>
    <property type="match status" value="1"/>
</dbReference>
<evidence type="ECO:0000313" key="4">
    <source>
        <dbReference type="Proteomes" id="UP000028640"/>
    </source>
</evidence>
<dbReference type="HAMAP" id="MF_01581">
    <property type="entry name" value="UPF0482"/>
    <property type="match status" value="1"/>
</dbReference>
<dbReference type="STRING" id="910964.GEAM_1690"/>
<evidence type="ECO:0000256" key="1">
    <source>
        <dbReference type="ARBA" id="ARBA00022729"/>
    </source>
</evidence>
<dbReference type="EMBL" id="JMPJ01000047">
    <property type="protein sequence ID" value="KFC81707.1"/>
    <property type="molecule type" value="Genomic_DNA"/>
</dbReference>
<dbReference type="Proteomes" id="UP000028640">
    <property type="component" value="Unassembled WGS sequence"/>
</dbReference>
<dbReference type="InterPro" id="IPR009700">
    <property type="entry name" value="DUF1283"/>
</dbReference>
<feature type="signal peptide" evidence="2">
    <location>
        <begin position="1"/>
        <end position="31"/>
    </location>
</feature>
<dbReference type="AlphaFoldDB" id="A0A085GDB2"/>
<keyword evidence="4" id="KW-1185">Reference proteome</keyword>
<proteinExistence type="inferred from homology"/>
<dbReference type="OrthoDB" id="6455281at2"/>
<reference evidence="3 4" key="1">
    <citation type="submission" date="2014-05" db="EMBL/GenBank/DDBJ databases">
        <title>ATOL: Assembling a taxonomically balanced genome-scale reconstruction of the evolutionary history of the Enterobacteriaceae.</title>
        <authorList>
            <person name="Plunkett G.III."/>
            <person name="Neeno-Eckwall E.C."/>
            <person name="Glasner J.D."/>
            <person name="Perna N.T."/>
        </authorList>
    </citation>
    <scope>NUCLEOTIDE SEQUENCE [LARGE SCALE GENOMIC DNA]</scope>
    <source>
        <strain evidence="3 4">ATCC 33852</strain>
    </source>
</reference>
<comment type="similarity">
    <text evidence="2">Belongs to the UPF0482 family.</text>
</comment>
<evidence type="ECO:0000256" key="2">
    <source>
        <dbReference type="HAMAP-Rule" id="MF_01581"/>
    </source>
</evidence>
<feature type="chain" id="PRO_5008982195" description="UPF0482 protein GEAM_1690" evidence="2">
    <location>
        <begin position="32"/>
        <end position="123"/>
    </location>
</feature>
<dbReference type="RefSeq" id="WP_034790499.1">
    <property type="nucleotide sequence ID" value="NZ_JMPJ01000047.1"/>
</dbReference>
<protein>
    <recommendedName>
        <fullName evidence="2">UPF0482 protein GEAM_1690</fullName>
    </recommendedName>
</protein>
<keyword evidence="1 2" id="KW-0732">Signal</keyword>
<accession>A0A085GDB2</accession>
<organism evidence="3 4">
    <name type="scientific">Ewingella americana (strain ATCC 33852 / DSM 4580 / CCUG 14506 / JCM 5911 / LMG 7869 / NCTC 12157 / CDC 1468-78)</name>
    <dbReference type="NCBI Taxonomy" id="910964"/>
    <lineage>
        <taxon>Bacteria</taxon>
        <taxon>Pseudomonadati</taxon>
        <taxon>Pseudomonadota</taxon>
        <taxon>Gammaproteobacteria</taxon>
        <taxon>Enterobacterales</taxon>
        <taxon>Yersiniaceae</taxon>
        <taxon>Ewingella</taxon>
    </lineage>
</organism>
<name>A0A085GDB2_EWIA3</name>
<dbReference type="eggNOG" id="ENOG5032SRB">
    <property type="taxonomic scope" value="Bacteria"/>
</dbReference>
<dbReference type="GeneID" id="78380038"/>
<evidence type="ECO:0000313" key="3">
    <source>
        <dbReference type="EMBL" id="KFC81707.1"/>
    </source>
</evidence>
<sequence length="123" mass="13701" precursor="true">MNTMFMTQMTRRLLPVALLVMAASWQVSAQAANTNCSGGTCVFSGTGNDALNNEAARQSKEQWNDTEQLRHSINQRATKSFNKFDKAVDARDACEASQNLNAYWEPNTERCLDRRTGRALLAP</sequence>
<gene>
    <name evidence="3" type="ORF">GEAM_1690</name>
</gene>
<comment type="caution">
    <text evidence="3">The sequence shown here is derived from an EMBL/GenBank/DDBJ whole genome shotgun (WGS) entry which is preliminary data.</text>
</comment>
<dbReference type="Pfam" id="PF06932">
    <property type="entry name" value="DUF1283"/>
    <property type="match status" value="1"/>
</dbReference>